<name>A0A8A2VG36_9EURY</name>
<dbReference type="AlphaFoldDB" id="A0A8A2VG36"/>
<dbReference type="SMART" id="SM00418">
    <property type="entry name" value="HTH_ARSR"/>
    <property type="match status" value="2"/>
</dbReference>
<feature type="compositionally biased region" description="Low complexity" evidence="1">
    <location>
        <begin position="464"/>
        <end position="473"/>
    </location>
</feature>
<keyword evidence="4" id="KW-1185">Reference proteome</keyword>
<evidence type="ECO:0000313" key="3">
    <source>
        <dbReference type="EMBL" id="QSW99312.1"/>
    </source>
</evidence>
<feature type="region of interest" description="Disordered" evidence="1">
    <location>
        <begin position="443"/>
        <end position="473"/>
    </location>
</feature>
<evidence type="ECO:0000313" key="4">
    <source>
        <dbReference type="Proteomes" id="UP000663203"/>
    </source>
</evidence>
<dbReference type="CDD" id="cd00090">
    <property type="entry name" value="HTH_ARSR"/>
    <property type="match status" value="2"/>
</dbReference>
<dbReference type="InterPro" id="IPR011991">
    <property type="entry name" value="ArsR-like_HTH"/>
</dbReference>
<dbReference type="InterPro" id="IPR036388">
    <property type="entry name" value="WH-like_DNA-bd_sf"/>
</dbReference>
<dbReference type="PANTHER" id="PTHR36216">
    <property type="entry name" value="TRANSCRIPTIONAL REGULATOR, TRMB"/>
    <property type="match status" value="1"/>
</dbReference>
<dbReference type="GeneID" id="63189316"/>
<reference evidence="3 4" key="1">
    <citation type="submission" date="2021-03" db="EMBL/GenBank/DDBJ databases">
        <title>Haloterrigena longa sp. nov. and Haloterrigena limicola sp. nov., extremely halophilic archaea isolated from a salt lake.</title>
        <authorList>
            <person name="Henglin C."/>
        </authorList>
    </citation>
    <scope>NUCLEOTIDE SEQUENCE [LARGE SCALE GENOMIC DNA]</scope>
    <source>
        <strain evidence="3 4">KZCA68</strain>
    </source>
</reference>
<dbReference type="PROSITE" id="PS50987">
    <property type="entry name" value="HTH_ARSR_2"/>
    <property type="match status" value="1"/>
</dbReference>
<dbReference type="KEGG" id="hakz:J0X25_18385"/>
<sequence>MSARSSIATRALACLVAVLVLGSGTVGVATAATGGSTWETTSDPLGERTGTTTVVLETVVVGTTDALENTTDETTTELENATNETTDTVDGTVNETIDTIENTTDETTTELENTTDETTTELENTTDETTTELENTTDETNALLENVTERVTAPIEVRGGVGVEGDGSNVTVGTELGVAAASNDDGAAEEDSSGDDDGEGTGPAPSGSGSSGVDAVLVGLLGAITASGAAAGSTGASAGAGASGASAGGAAAGSAAGLVGGWLSQFGQLPGLRHLRRAGSTLPWELLPIFRYSRYDDSDPLENDRRRAVYETIAADPGCYLSQVSDRSDVALSTVRHHVRVLEEEGLVTSAKLNGKRRYYLDADGNRPGEGTDVADAELHAALAEPAKRGVLETLAELGSAPNGRLADELERDPSTVSHHLSALEDDELVVREKDGRAMVNELAPDVEATLRDEGTPSEEESAEPPMSAPADD</sequence>
<feature type="domain" description="HTH arsR-type" evidence="2">
    <location>
        <begin position="368"/>
        <end position="463"/>
    </location>
</feature>
<gene>
    <name evidence="3" type="ORF">J0X25_18385</name>
</gene>
<accession>A0A8A2VG36</accession>
<dbReference type="EMBL" id="CP071462">
    <property type="protein sequence ID" value="QSW99312.1"/>
    <property type="molecule type" value="Genomic_DNA"/>
</dbReference>
<evidence type="ECO:0000259" key="2">
    <source>
        <dbReference type="PROSITE" id="PS50987"/>
    </source>
</evidence>
<dbReference type="PANTHER" id="PTHR36216:SF1">
    <property type="entry name" value="HTH ARSR-TYPE DOMAIN-CONTAINING PROTEIN"/>
    <property type="match status" value="1"/>
</dbReference>
<dbReference type="SUPFAM" id="SSF46785">
    <property type="entry name" value="Winged helix' DNA-binding domain"/>
    <property type="match status" value="2"/>
</dbReference>
<feature type="region of interest" description="Disordered" evidence="1">
    <location>
        <begin position="181"/>
        <end position="211"/>
    </location>
</feature>
<protein>
    <submittedName>
        <fullName evidence="3">Helix-turn-helix domain-containing protein</fullName>
    </submittedName>
</protein>
<dbReference type="GO" id="GO:0003700">
    <property type="term" value="F:DNA-binding transcription factor activity"/>
    <property type="evidence" value="ECO:0007669"/>
    <property type="project" value="InterPro"/>
</dbReference>
<feature type="region of interest" description="Disordered" evidence="1">
    <location>
        <begin position="104"/>
        <end position="136"/>
    </location>
</feature>
<feature type="compositionally biased region" description="Low complexity" evidence="1">
    <location>
        <begin position="202"/>
        <end position="211"/>
    </location>
</feature>
<dbReference type="Pfam" id="PF24266">
    <property type="entry name" value="HTH_HVO_0163_N"/>
    <property type="match status" value="1"/>
</dbReference>
<dbReference type="InterPro" id="IPR036390">
    <property type="entry name" value="WH_DNA-bd_sf"/>
</dbReference>
<dbReference type="InterPro" id="IPR056504">
    <property type="entry name" value="HTH_HVO_0163_N"/>
</dbReference>
<dbReference type="Gene3D" id="1.20.120.20">
    <property type="entry name" value="Apolipoprotein"/>
    <property type="match status" value="1"/>
</dbReference>
<dbReference type="RefSeq" id="WP_207288920.1">
    <property type="nucleotide sequence ID" value="NZ_CP071462.1"/>
</dbReference>
<dbReference type="Proteomes" id="UP000663203">
    <property type="component" value="Chromosome"/>
</dbReference>
<organism evidence="3 4">
    <name type="scientific">Haloterrigena alkaliphila</name>
    <dbReference type="NCBI Taxonomy" id="2816475"/>
    <lineage>
        <taxon>Archaea</taxon>
        <taxon>Methanobacteriati</taxon>
        <taxon>Methanobacteriota</taxon>
        <taxon>Stenosarchaea group</taxon>
        <taxon>Halobacteria</taxon>
        <taxon>Halobacteriales</taxon>
        <taxon>Natrialbaceae</taxon>
        <taxon>Haloterrigena</taxon>
    </lineage>
</organism>
<feature type="compositionally biased region" description="Acidic residues" evidence="1">
    <location>
        <begin position="186"/>
        <end position="199"/>
    </location>
</feature>
<dbReference type="Pfam" id="PF01022">
    <property type="entry name" value="HTH_5"/>
    <property type="match status" value="1"/>
</dbReference>
<dbReference type="Gene3D" id="1.10.10.10">
    <property type="entry name" value="Winged helix-like DNA-binding domain superfamily/Winged helix DNA-binding domain"/>
    <property type="match status" value="2"/>
</dbReference>
<evidence type="ECO:0000256" key="1">
    <source>
        <dbReference type="SAM" id="MobiDB-lite"/>
    </source>
</evidence>
<proteinExistence type="predicted"/>
<dbReference type="InterPro" id="IPR001845">
    <property type="entry name" value="HTH_ArsR_DNA-bd_dom"/>
</dbReference>